<gene>
    <name evidence="3" type="ORF">C3K47_19215</name>
</gene>
<evidence type="ECO:0000256" key="1">
    <source>
        <dbReference type="SAM" id="SignalP"/>
    </source>
</evidence>
<feature type="chain" id="PRO_5015479272" description="Ig-like domain-containing protein" evidence="1">
    <location>
        <begin position="36"/>
        <end position="1815"/>
    </location>
</feature>
<feature type="domain" description="Ig-like" evidence="2">
    <location>
        <begin position="654"/>
        <end position="744"/>
    </location>
</feature>
<dbReference type="PANTHER" id="PTHR37494">
    <property type="entry name" value="HEMAGGLUTININ"/>
    <property type="match status" value="1"/>
</dbReference>
<dbReference type="InterPro" id="IPR003599">
    <property type="entry name" value="Ig_sub"/>
</dbReference>
<dbReference type="InterPro" id="IPR013783">
    <property type="entry name" value="Ig-like_fold"/>
</dbReference>
<evidence type="ECO:0000313" key="3">
    <source>
        <dbReference type="EMBL" id="POY34647.1"/>
    </source>
</evidence>
<dbReference type="GO" id="GO:0016020">
    <property type="term" value="C:membrane"/>
    <property type="evidence" value="ECO:0007669"/>
    <property type="project" value="InterPro"/>
</dbReference>
<name>A0A2S4ZXC8_9SPHI</name>
<dbReference type="PROSITE" id="PS50835">
    <property type="entry name" value="IG_LIKE"/>
    <property type="match status" value="3"/>
</dbReference>
<dbReference type="GO" id="GO:0005509">
    <property type="term" value="F:calcium ion binding"/>
    <property type="evidence" value="ECO:0007669"/>
    <property type="project" value="InterPro"/>
</dbReference>
<dbReference type="InterPro" id="IPR041286">
    <property type="entry name" value="MBG_2"/>
</dbReference>
<dbReference type="InterPro" id="IPR036179">
    <property type="entry name" value="Ig-like_dom_sf"/>
</dbReference>
<comment type="caution">
    <text evidence="3">The sequence shown here is derived from an EMBL/GenBank/DDBJ whole genome shotgun (WGS) entry which is preliminary data.</text>
</comment>
<keyword evidence="4" id="KW-1185">Reference proteome</keyword>
<evidence type="ECO:0000259" key="2">
    <source>
        <dbReference type="PROSITE" id="PS50835"/>
    </source>
</evidence>
<feature type="domain" description="Ig-like" evidence="2">
    <location>
        <begin position="546"/>
        <end position="649"/>
    </location>
</feature>
<dbReference type="InterPro" id="IPR015919">
    <property type="entry name" value="Cadherin-like_sf"/>
</dbReference>
<dbReference type="SMART" id="SM00409">
    <property type="entry name" value="IG"/>
    <property type="match status" value="5"/>
</dbReference>
<dbReference type="SUPFAM" id="SSF48726">
    <property type="entry name" value="Immunoglobulin"/>
    <property type="match status" value="3"/>
</dbReference>
<reference evidence="3 4" key="1">
    <citation type="submission" date="2018-01" db="EMBL/GenBank/DDBJ databases">
        <authorList>
            <person name="Gaut B.S."/>
            <person name="Morton B.R."/>
            <person name="Clegg M.T."/>
            <person name="Duvall M.R."/>
        </authorList>
    </citation>
    <scope>NUCLEOTIDE SEQUENCE [LARGE SCALE GENOMIC DNA]</scope>
    <source>
        <strain evidence="3 4">HR-AV</strain>
    </source>
</reference>
<dbReference type="Pfam" id="PF18676">
    <property type="entry name" value="MBG_2"/>
    <property type="match status" value="4"/>
</dbReference>
<dbReference type="Gene3D" id="2.60.40.10">
    <property type="entry name" value="Immunoglobulins"/>
    <property type="match status" value="12"/>
</dbReference>
<proteinExistence type="predicted"/>
<protein>
    <recommendedName>
        <fullName evidence="2">Ig-like domain-containing protein</fullName>
    </recommendedName>
</protein>
<feature type="domain" description="Ig-like" evidence="2">
    <location>
        <begin position="265"/>
        <end position="364"/>
    </location>
</feature>
<accession>A0A2S4ZXC8</accession>
<dbReference type="InterPro" id="IPR007110">
    <property type="entry name" value="Ig-like_dom"/>
</dbReference>
<sequence>MKKLCLKEKFNLNLRKTSLLLLITILSLLSNSLKAQTTLAQGDLSFVGFNANAPDGFAFITWVNLAPNTEIRFTDNGFNSTTTSTAAGNYREQEQYVVWTNNTGAIIPAGTKITISINAAATTTFTNIGAITSVTNSSNGTPTVGIALTNTSGDQVFAFQGVGGSSTNSPTATFTGSIIAGLGFSGSTGAATGWASTGTINASTSYLPGNLSGTSQVFLGPNVVGGMYTGPTSGQSSWAAYKALVANPANWTKVPSGTVDFTTIPSTISVGSPPAITGQPSNSAICAGANTTFSISASNATSYKWQVSTNAGGSFSDLSNTAPYSGITTTTLTITGATSAMNGYQYKCIATGSASPDATSNAVTLTVNPAPAITAQPSTSSICAGGNTTFTATASNATGYQWQVDQGAGYSYISNGGVYSGATTATLTITGATAGLNGYVYRVIATGACFPDATSNGAALTINSAPAITAQPSARAICAGDNTTFTATASNATGYQWQVDQGAGFSNISNAAPYSGATTATLTITGATAGLSGYVYRVVARGACTPNATSNTAALTINSAPAITAQPSNSSACLGGSTTFSVTATNATGYQWQVNMGSGFVSVISGGAYTGVSTPTLTIQPSTFLDGAIYRCIVSGACSSATSNSATLTIGSAPAIVSSPANQTVNVGDNTSFSVSATGPTGYQWQVDQGSGFSNVSDGAPYSGSSTATLNITGASGTLNGYSYRCVVSGSCSPVATSNSATLTVTATIAVSPASLSGGTVGSSYSQSITASGGTTPYSYAITAGALPAGLTLNTSTGTLSGTPTAGGSFNFTVSATDASTGPGAPYSGSNAYTLTINAPTIVVSPASSTLSAGEIPYFYSRNITASGGTTPYSYAVTSGALPPGLSLDINNGNLSGNPTTAGNFNFTISATDASTGTGAPYSGSSTYALTINPPTITPGPILSSSFAGNPYSSTISTMGFGTTLPYSYAISAGTLPQGLTLSSGGDLIGTPTEVGSFNFTITATDASTAGRGGPFSGSTAYSLSITPPLLNLSTINITSGQAGLSYNKAFSASGGTTPYSYSITAGALPPGLSMSSDGTLSGTPTAFGYYSFTVKVTDATTGTGAPFSNTMPVGIQINAPAISVSPNTLSACTAGTAYNEAVTASGGTAPYAYAISVGALPTGLTLNTSTGALSGTPTAVGNFNFTVAATDATTGPAAPFYGSRAYSLTVNPPTISFSPTSLSACTVGTVYSETVTASEGTAPYTYAITAGALPAGLTLNTSTGSLTGIATAGGTFNFTVTATDATTGTGAPYLGSRAYTLTVNAPTIAISPSTLLNAEVRALYSETIAASGGTAPYSYEITSGALPAGLIFNPYSGSFSGIPTASGTFNFTVTATDASVGTGPYFGINSYSITVNKGNQAISFATSDTKVYGDADYTPLAVSSNNTIPITYSSSDNSIATIVANEVHVVGAGTVTITANQVGNTDFNAATPVQQTLIITPLAVTVTAEAGQSKVYGSADPAVYTYTSIPVTGSLLANGQSVMFSGSLSREAGENVGSTYAISQGSLANSNYTITYTGADFAITPLDVTVTADANQAKVYGSVDPALTYTSAPAAGTLLANGQSVTFSGALSRTPGENVGSSYSINQGTLANSNYTINYTSSNFAITPLAVTITTDGSPSKVYGSVDPAFTYTSTPAIGSPLANGQSVAFSGALSRTPGENVGSSYAINQGTLVNSNYTINYTGANFAITPLAVTVTADASQSKVYGSVDPAFSFVSAPAAGSTLANGQSISFSGSLSRAPGENVGTSYAINQGTLANSNYTISYTGANFAITP</sequence>
<keyword evidence="1" id="KW-0732">Signal</keyword>
<organism evidence="3 4">
    <name type="scientific">Solitalea longa</name>
    <dbReference type="NCBI Taxonomy" id="2079460"/>
    <lineage>
        <taxon>Bacteria</taxon>
        <taxon>Pseudomonadati</taxon>
        <taxon>Bacteroidota</taxon>
        <taxon>Sphingobacteriia</taxon>
        <taxon>Sphingobacteriales</taxon>
        <taxon>Sphingobacteriaceae</taxon>
        <taxon>Solitalea</taxon>
    </lineage>
</organism>
<dbReference type="Proteomes" id="UP000236893">
    <property type="component" value="Unassembled WGS sequence"/>
</dbReference>
<dbReference type="PANTHER" id="PTHR37494:SF1">
    <property type="entry name" value="STAPHYLOCOCCUS AUREUS SURFACE PROTEIN A"/>
    <property type="match status" value="1"/>
</dbReference>
<dbReference type="RefSeq" id="WP_207765334.1">
    <property type="nucleotide sequence ID" value="NZ_PQVF01000025.1"/>
</dbReference>
<dbReference type="EMBL" id="PQVF01000025">
    <property type="protein sequence ID" value="POY34647.1"/>
    <property type="molecule type" value="Genomic_DNA"/>
</dbReference>
<dbReference type="SUPFAM" id="SSF49313">
    <property type="entry name" value="Cadherin-like"/>
    <property type="match status" value="6"/>
</dbReference>
<feature type="non-terminal residue" evidence="3">
    <location>
        <position position="1815"/>
    </location>
</feature>
<evidence type="ECO:0000313" key="4">
    <source>
        <dbReference type="Proteomes" id="UP000236893"/>
    </source>
</evidence>
<dbReference type="Pfam" id="PF05345">
    <property type="entry name" value="He_PIG"/>
    <property type="match status" value="7"/>
</dbReference>
<feature type="signal peptide" evidence="1">
    <location>
        <begin position="1"/>
        <end position="35"/>
    </location>
</feature>